<dbReference type="PANTHER" id="PTHR35394">
    <property type="entry name" value="DUF3176 DOMAIN-CONTAINING PROTEIN"/>
    <property type="match status" value="1"/>
</dbReference>
<feature type="region of interest" description="Disordered" evidence="1">
    <location>
        <begin position="1"/>
        <end position="38"/>
    </location>
</feature>
<keyword evidence="2" id="KW-0472">Membrane</keyword>
<gene>
    <name evidence="3" type="ORF">N7463_007846</name>
</gene>
<evidence type="ECO:0000256" key="1">
    <source>
        <dbReference type="SAM" id="MobiDB-lite"/>
    </source>
</evidence>
<evidence type="ECO:0000256" key="2">
    <source>
        <dbReference type="SAM" id="Phobius"/>
    </source>
</evidence>
<sequence>MSTPNLPRKKLSKYSRTKGLASSQEREESAEERGVAEVSLQSHEDYPTHYQLVSPANNQTKPRPVFSIFEDWILEAVGILVSAATTIAIVVILRKYNGHEQQDWKHVSLNSLISWLSTIAKACVLFSISQGIGQLKWVWFADQSRPLSDLDTFDSASRGVTGSATLLWLVKGQYVPRGFYQPSPRLGIIMPSC</sequence>
<organism evidence="3 4">
    <name type="scientific">Penicillium fimorum</name>
    <dbReference type="NCBI Taxonomy" id="1882269"/>
    <lineage>
        <taxon>Eukaryota</taxon>
        <taxon>Fungi</taxon>
        <taxon>Dikarya</taxon>
        <taxon>Ascomycota</taxon>
        <taxon>Pezizomycotina</taxon>
        <taxon>Eurotiomycetes</taxon>
        <taxon>Eurotiomycetidae</taxon>
        <taxon>Eurotiales</taxon>
        <taxon>Aspergillaceae</taxon>
        <taxon>Penicillium</taxon>
    </lineage>
</organism>
<feature type="compositionally biased region" description="Basic and acidic residues" evidence="1">
    <location>
        <begin position="24"/>
        <end position="35"/>
    </location>
</feature>
<evidence type="ECO:0000313" key="4">
    <source>
        <dbReference type="Proteomes" id="UP001149954"/>
    </source>
</evidence>
<dbReference type="PANTHER" id="PTHR35394:SF5">
    <property type="entry name" value="DUF3176 DOMAIN-CONTAINING PROTEIN"/>
    <property type="match status" value="1"/>
</dbReference>
<dbReference type="Pfam" id="PF11374">
    <property type="entry name" value="DUF3176"/>
    <property type="match status" value="1"/>
</dbReference>
<dbReference type="Proteomes" id="UP001149954">
    <property type="component" value="Unassembled WGS sequence"/>
</dbReference>
<keyword evidence="2" id="KW-1133">Transmembrane helix</keyword>
<feature type="compositionally biased region" description="Basic residues" evidence="1">
    <location>
        <begin position="7"/>
        <end position="16"/>
    </location>
</feature>
<comment type="caution">
    <text evidence="3">The sequence shown here is derived from an EMBL/GenBank/DDBJ whole genome shotgun (WGS) entry which is preliminary data.</text>
</comment>
<evidence type="ECO:0000313" key="3">
    <source>
        <dbReference type="EMBL" id="KAJ5504972.1"/>
    </source>
</evidence>
<protein>
    <submittedName>
        <fullName evidence="3">Uncharacterized protein</fullName>
    </submittedName>
</protein>
<proteinExistence type="predicted"/>
<dbReference type="EMBL" id="JAPWDS010000003">
    <property type="protein sequence ID" value="KAJ5504972.1"/>
    <property type="molecule type" value="Genomic_DNA"/>
</dbReference>
<reference evidence="3" key="2">
    <citation type="journal article" date="2023" name="IMA Fungus">
        <title>Comparative genomic study of the Penicillium genus elucidates a diverse pangenome and 15 lateral gene transfer events.</title>
        <authorList>
            <person name="Petersen C."/>
            <person name="Sorensen T."/>
            <person name="Nielsen M.R."/>
            <person name="Sondergaard T.E."/>
            <person name="Sorensen J.L."/>
            <person name="Fitzpatrick D.A."/>
            <person name="Frisvad J.C."/>
            <person name="Nielsen K.L."/>
        </authorList>
    </citation>
    <scope>NUCLEOTIDE SEQUENCE</scope>
    <source>
        <strain evidence="3">IBT 29495</strain>
    </source>
</reference>
<dbReference type="OrthoDB" id="5242705at2759"/>
<reference evidence="3" key="1">
    <citation type="submission" date="2022-12" db="EMBL/GenBank/DDBJ databases">
        <authorList>
            <person name="Petersen C."/>
        </authorList>
    </citation>
    <scope>NUCLEOTIDE SEQUENCE</scope>
    <source>
        <strain evidence="3">IBT 29495</strain>
    </source>
</reference>
<dbReference type="InterPro" id="IPR021514">
    <property type="entry name" value="DUF3176"/>
</dbReference>
<dbReference type="AlphaFoldDB" id="A0A9W9XX84"/>
<name>A0A9W9XX84_9EURO</name>
<keyword evidence="4" id="KW-1185">Reference proteome</keyword>
<feature type="transmembrane region" description="Helical" evidence="2">
    <location>
        <begin position="72"/>
        <end position="93"/>
    </location>
</feature>
<accession>A0A9W9XX84</accession>
<keyword evidence="2" id="KW-0812">Transmembrane</keyword>